<dbReference type="InterPro" id="IPR055414">
    <property type="entry name" value="LRR_R13L4/SHOC2-like"/>
</dbReference>
<keyword evidence="6" id="KW-0381">Hypersensitive response</keyword>
<dbReference type="eggNOG" id="KOG4658">
    <property type="taxonomic scope" value="Eukaryota"/>
</dbReference>
<keyword evidence="8" id="KW-0547">Nucleotide-binding</keyword>
<sequence length="913" mass="104569">YAALVSLITTMDHIQKHPRLSISFDTNQMESIIEKVGLLLDFVENDTHGAISTQVEVLESQIAAVAYAAEDLIESHAVDQIHAMKAAKRKFIMNSIRLVCCFNKAVTTESDLVEDQIHGGSISVVDLQTVIEDMDSVTKKVMAFKDESGSRDDMQPTYPMPTATTTASSSTTLITTDKNTMVGFDEQLTRLLDKLTGQRSNRQIIPIVGMGGIGKTTLAQNAYEHSLILHHFDIRTWVTVSQKYNVKQLLLQLLSRQSCETDEHLLGQELHKMLWGRRYLIVIDDIWSIEAWDKVSGFFPDNNNGSRIVVTTRISNVATHFDSSLFELSFLDEDQSWKLLCKKAFGHADCPSKLVDIGKEIVQKCKGLPLAICVIGGLLGRSHMTQKYWKNISKDLISILNSREDGNCSSILSLSYTYLPAHLKPCFLYMGIFPEDDEIRVSQLIKLWVAEGFIKSNESQSLEEIARGYLNNLIDRNLILKQLGSNGRIKFCRIHDLLRDLSLKVAQKDEFICVMEDIQQGVERGRRIVCNEKNLQAKYRSQVLHTLQLPSLTRTLVTHMDGRFSNNRLMRVMSFNCGAKKKYLRRHIVDQVNMRYLAYNKRTRFLVVKLPSSINVLWNLQTIIIRKNKIKAPSEIWEMRQLRHVDIYELHLPDPPQSGDQQQHEFVLQNLQTLKNVVNFVWSEEACKRVVNVRKLQIEYDSHSKNSKDYLLYNICHLHKLESLTCLPYSVHNLLQKLTFPSSLKKLYLVGTKVHWKDLTIIGSLPNLEVLNLDDVSAVEPVWNPVEGEFLRLKYLFISYIDLVQWNADSSHFPVLEKLFLTQMYKLEEVPLDIGEIPTLGFLQLLECSESAAISAMRIAEEQENNGNEELQVRVVFDSKEKFESFQEKMKQSADDHINFTRNNFQGMKCNMS</sequence>
<dbReference type="InterPro" id="IPR036388">
    <property type="entry name" value="WH-like_DNA-bd_sf"/>
</dbReference>
<dbReference type="SUPFAM" id="SSF52540">
    <property type="entry name" value="P-loop containing nucleoside triphosphate hydrolases"/>
    <property type="match status" value="1"/>
</dbReference>
<name>A0A022Q7E5_ERYGU</name>
<dbReference type="Pfam" id="PF23559">
    <property type="entry name" value="WHD_DRP"/>
    <property type="match status" value="1"/>
</dbReference>
<feature type="non-terminal residue" evidence="15">
    <location>
        <position position="1"/>
    </location>
</feature>
<evidence type="ECO:0000259" key="12">
    <source>
        <dbReference type="Pfam" id="PF00931"/>
    </source>
</evidence>
<evidence type="ECO:0000313" key="15">
    <source>
        <dbReference type="EMBL" id="EYU23534.1"/>
    </source>
</evidence>
<evidence type="ECO:0000256" key="11">
    <source>
        <dbReference type="SAM" id="MobiDB-lite"/>
    </source>
</evidence>
<dbReference type="GO" id="GO:0005524">
    <property type="term" value="F:ATP binding"/>
    <property type="evidence" value="ECO:0007669"/>
    <property type="project" value="UniProtKB-KW"/>
</dbReference>
<dbReference type="Gene3D" id="1.10.8.430">
    <property type="entry name" value="Helical domain of apoptotic protease-activating factors"/>
    <property type="match status" value="1"/>
</dbReference>
<evidence type="ECO:0000259" key="14">
    <source>
        <dbReference type="Pfam" id="PF23598"/>
    </source>
</evidence>
<dbReference type="Gene3D" id="1.10.10.10">
    <property type="entry name" value="Winged helix-like DNA-binding domain superfamily/Winged helix DNA-binding domain"/>
    <property type="match status" value="1"/>
</dbReference>
<keyword evidence="5" id="KW-0433">Leucine-rich repeat</keyword>
<accession>A0A022Q7E5</accession>
<dbReference type="Pfam" id="PF23598">
    <property type="entry name" value="LRR_14"/>
    <property type="match status" value="1"/>
</dbReference>
<dbReference type="InterPro" id="IPR002182">
    <property type="entry name" value="NB-ARC"/>
</dbReference>
<evidence type="ECO:0000256" key="4">
    <source>
        <dbReference type="ARBA" id="ARBA00022490"/>
    </source>
</evidence>
<proteinExistence type="inferred from homology"/>
<comment type="function">
    <text evidence="1">Confers resistance to late blight (Phytophthora infestans) races carrying the avirulence gene Avr1. Resistance proteins guard the plant against pathogens that contain an appropriate avirulence protein via an indirect interaction with this avirulence protein. That triggers a defense system including the hypersensitive response, which restricts the pathogen growth.</text>
</comment>
<protein>
    <submittedName>
        <fullName evidence="15">Uncharacterized protein</fullName>
    </submittedName>
</protein>
<dbReference type="PANTHER" id="PTHR23155">
    <property type="entry name" value="DISEASE RESISTANCE PROTEIN RP"/>
    <property type="match status" value="1"/>
</dbReference>
<gene>
    <name evidence="15" type="ORF">MIMGU_mgv1a023257mg</name>
</gene>
<organism evidence="15 16">
    <name type="scientific">Erythranthe guttata</name>
    <name type="common">Yellow monkey flower</name>
    <name type="synonym">Mimulus guttatus</name>
    <dbReference type="NCBI Taxonomy" id="4155"/>
    <lineage>
        <taxon>Eukaryota</taxon>
        <taxon>Viridiplantae</taxon>
        <taxon>Streptophyta</taxon>
        <taxon>Embryophyta</taxon>
        <taxon>Tracheophyta</taxon>
        <taxon>Spermatophyta</taxon>
        <taxon>Magnoliopsida</taxon>
        <taxon>eudicotyledons</taxon>
        <taxon>Gunneridae</taxon>
        <taxon>Pentapetalae</taxon>
        <taxon>asterids</taxon>
        <taxon>lamiids</taxon>
        <taxon>Lamiales</taxon>
        <taxon>Phrymaceae</taxon>
        <taxon>Erythranthe</taxon>
    </lineage>
</organism>
<evidence type="ECO:0000256" key="10">
    <source>
        <dbReference type="ARBA" id="ARBA00022840"/>
    </source>
</evidence>
<dbReference type="GO" id="GO:0009626">
    <property type="term" value="P:plant-type hypersensitive response"/>
    <property type="evidence" value="ECO:0007669"/>
    <property type="project" value="UniProtKB-KW"/>
</dbReference>
<dbReference type="Gene3D" id="1.20.5.4130">
    <property type="match status" value="1"/>
</dbReference>
<dbReference type="InterPro" id="IPR042197">
    <property type="entry name" value="Apaf_helical"/>
</dbReference>
<dbReference type="AlphaFoldDB" id="A0A022Q7E5"/>
<evidence type="ECO:0000256" key="2">
    <source>
        <dbReference type="ARBA" id="ARBA00004496"/>
    </source>
</evidence>
<dbReference type="FunFam" id="3.40.50.300:FF:001091">
    <property type="entry name" value="Probable disease resistance protein At1g61300"/>
    <property type="match status" value="1"/>
</dbReference>
<dbReference type="EMBL" id="KI632161">
    <property type="protein sequence ID" value="EYU23534.1"/>
    <property type="molecule type" value="Genomic_DNA"/>
</dbReference>
<dbReference type="GO" id="GO:0051607">
    <property type="term" value="P:defense response to virus"/>
    <property type="evidence" value="ECO:0007669"/>
    <property type="project" value="UniProtKB-ARBA"/>
</dbReference>
<dbReference type="PRINTS" id="PR00364">
    <property type="entry name" value="DISEASERSIST"/>
</dbReference>
<keyword evidence="4" id="KW-0963">Cytoplasm</keyword>
<dbReference type="Gene3D" id="3.40.50.300">
    <property type="entry name" value="P-loop containing nucleotide triphosphate hydrolases"/>
    <property type="match status" value="1"/>
</dbReference>
<feature type="region of interest" description="Disordered" evidence="11">
    <location>
        <begin position="146"/>
        <end position="170"/>
    </location>
</feature>
<dbReference type="Proteomes" id="UP000030748">
    <property type="component" value="Unassembled WGS sequence"/>
</dbReference>
<dbReference type="InterPro" id="IPR058922">
    <property type="entry name" value="WHD_DRP"/>
</dbReference>
<keyword evidence="16" id="KW-1185">Reference proteome</keyword>
<dbReference type="InterPro" id="IPR027417">
    <property type="entry name" value="P-loop_NTPase"/>
</dbReference>
<dbReference type="SUPFAM" id="SSF52058">
    <property type="entry name" value="L domain-like"/>
    <property type="match status" value="1"/>
</dbReference>
<dbReference type="Pfam" id="PF00931">
    <property type="entry name" value="NB-ARC"/>
    <property type="match status" value="1"/>
</dbReference>
<dbReference type="Gene3D" id="3.80.10.10">
    <property type="entry name" value="Ribonuclease Inhibitor"/>
    <property type="match status" value="1"/>
</dbReference>
<keyword evidence="10" id="KW-0067">ATP-binding</keyword>
<evidence type="ECO:0000256" key="6">
    <source>
        <dbReference type="ARBA" id="ARBA00022667"/>
    </source>
</evidence>
<comment type="similarity">
    <text evidence="3">Belongs to the disease resistance NB-LRR family.</text>
</comment>
<keyword evidence="7" id="KW-0677">Repeat</keyword>
<evidence type="ECO:0000313" key="16">
    <source>
        <dbReference type="Proteomes" id="UP000030748"/>
    </source>
</evidence>
<dbReference type="GO" id="GO:0005737">
    <property type="term" value="C:cytoplasm"/>
    <property type="evidence" value="ECO:0007669"/>
    <property type="project" value="UniProtKB-SubCell"/>
</dbReference>
<feature type="domain" description="Disease resistance R13L4/SHOC-2-like LRR" evidence="14">
    <location>
        <begin position="563"/>
        <end position="751"/>
    </location>
</feature>
<dbReference type="FunFam" id="1.10.10.10:FF:000322">
    <property type="entry name" value="Probable disease resistance protein At1g63360"/>
    <property type="match status" value="1"/>
</dbReference>
<feature type="domain" description="Disease resistance protein winged helix" evidence="13">
    <location>
        <begin position="432"/>
        <end position="501"/>
    </location>
</feature>
<keyword evidence="9" id="KW-0611">Plant defense</keyword>
<evidence type="ECO:0000256" key="8">
    <source>
        <dbReference type="ARBA" id="ARBA00022741"/>
    </source>
</evidence>
<comment type="subcellular location">
    <subcellularLocation>
        <location evidence="2">Cytoplasm</location>
    </subcellularLocation>
</comment>
<dbReference type="GO" id="GO:0043531">
    <property type="term" value="F:ADP binding"/>
    <property type="evidence" value="ECO:0007669"/>
    <property type="project" value="InterPro"/>
</dbReference>
<reference evidence="15 16" key="1">
    <citation type="journal article" date="2013" name="Proc. Natl. Acad. Sci. U.S.A.">
        <title>Fine-scale variation in meiotic recombination in Mimulus inferred from population shotgun sequencing.</title>
        <authorList>
            <person name="Hellsten U."/>
            <person name="Wright K.M."/>
            <person name="Jenkins J."/>
            <person name="Shu S."/>
            <person name="Yuan Y."/>
            <person name="Wessler S.R."/>
            <person name="Schmutz J."/>
            <person name="Willis J.H."/>
            <person name="Rokhsar D.S."/>
        </authorList>
    </citation>
    <scope>NUCLEOTIDE SEQUENCE [LARGE SCALE GENOMIC DNA]</scope>
    <source>
        <strain evidence="16">cv. DUN x IM62</strain>
    </source>
</reference>
<evidence type="ECO:0000256" key="9">
    <source>
        <dbReference type="ARBA" id="ARBA00022821"/>
    </source>
</evidence>
<dbReference type="InterPro" id="IPR044974">
    <property type="entry name" value="Disease_R_plants"/>
</dbReference>
<feature type="domain" description="NB-ARC" evidence="12">
    <location>
        <begin position="186"/>
        <end position="347"/>
    </location>
</feature>
<dbReference type="PANTHER" id="PTHR23155:SF1152">
    <property type="entry name" value="AAA+ ATPASE DOMAIN-CONTAINING PROTEIN"/>
    <property type="match status" value="1"/>
</dbReference>
<evidence type="ECO:0000256" key="3">
    <source>
        <dbReference type="ARBA" id="ARBA00008894"/>
    </source>
</evidence>
<evidence type="ECO:0000256" key="1">
    <source>
        <dbReference type="ARBA" id="ARBA00002074"/>
    </source>
</evidence>
<evidence type="ECO:0000256" key="7">
    <source>
        <dbReference type="ARBA" id="ARBA00022737"/>
    </source>
</evidence>
<dbReference type="InterPro" id="IPR032675">
    <property type="entry name" value="LRR_dom_sf"/>
</dbReference>
<evidence type="ECO:0000259" key="13">
    <source>
        <dbReference type="Pfam" id="PF23559"/>
    </source>
</evidence>
<evidence type="ECO:0000256" key="5">
    <source>
        <dbReference type="ARBA" id="ARBA00022614"/>
    </source>
</evidence>